<proteinExistence type="predicted"/>
<protein>
    <submittedName>
        <fullName evidence="1">Uncharacterized protein</fullName>
    </submittedName>
</protein>
<evidence type="ECO:0000313" key="2">
    <source>
        <dbReference type="Proteomes" id="UP001157125"/>
    </source>
</evidence>
<reference evidence="2" key="1">
    <citation type="journal article" date="2019" name="Int. J. Syst. Evol. Microbiol.">
        <title>The Global Catalogue of Microorganisms (GCM) 10K type strain sequencing project: providing services to taxonomists for standard genome sequencing and annotation.</title>
        <authorList>
            <consortium name="The Broad Institute Genomics Platform"/>
            <consortium name="The Broad Institute Genome Sequencing Center for Infectious Disease"/>
            <person name="Wu L."/>
            <person name="Ma J."/>
        </authorList>
    </citation>
    <scope>NUCLEOTIDE SEQUENCE [LARGE SCALE GENOMIC DNA]</scope>
    <source>
        <strain evidence="2">NBRC 112299</strain>
    </source>
</reference>
<evidence type="ECO:0000313" key="1">
    <source>
        <dbReference type="EMBL" id="GMA36933.1"/>
    </source>
</evidence>
<dbReference type="Proteomes" id="UP001157125">
    <property type="component" value="Unassembled WGS sequence"/>
</dbReference>
<accession>A0ABQ6IJN9</accession>
<dbReference type="EMBL" id="BSUN01000001">
    <property type="protein sequence ID" value="GMA36933.1"/>
    <property type="molecule type" value="Genomic_DNA"/>
</dbReference>
<sequence length="68" mass="6982">MPDAPDGGIASEIIGFAMAAAVDGAATTADGYRALIAVARDVLVDFAHHEQNAVTELANLERAVEGDE</sequence>
<name>A0ABQ6IJN9_9MICO</name>
<organism evidence="1 2">
    <name type="scientific">Demequina litorisediminis</name>
    <dbReference type="NCBI Taxonomy" id="1849022"/>
    <lineage>
        <taxon>Bacteria</taxon>
        <taxon>Bacillati</taxon>
        <taxon>Actinomycetota</taxon>
        <taxon>Actinomycetes</taxon>
        <taxon>Micrococcales</taxon>
        <taxon>Demequinaceae</taxon>
        <taxon>Demequina</taxon>
    </lineage>
</organism>
<comment type="caution">
    <text evidence="1">The sequence shown here is derived from an EMBL/GenBank/DDBJ whole genome shotgun (WGS) entry which is preliminary data.</text>
</comment>
<keyword evidence="2" id="KW-1185">Reference proteome</keyword>
<gene>
    <name evidence="1" type="ORF">GCM10025876_31370</name>
</gene>